<sequence length="755" mass="81350">MARDKRPSARVHVPVKTSHQARKIAALTDTSILAPTHCLSHAGKSTSTWFGGKGQAQFHAAKQGAPLLFSEAFMAEVTGSGPRADQSEEEFRQRPISSAQPRKRPCVRPQSSPTHLTAAGKATSFRKVPPPVWRKHLDESPSQAPVGVKMTLLGFDGPYNAIGQGIREDLPSAHVALQMAASLAAEDQRRQAALRFAAGQRENALTGARAAGGMLWGGHRPASASAAFRTTDRSQASKSGWEPNRVESIGPGHYNVRLDLQYKRTPTPVFQHSRADELQAGSAQLGQPGFAVRNAWNDDAAPHGVTWLQQQAARPQSAPPGALNAGPHSMFAKSQAADPQPDLSQPRHSHTGRTARAARASRMSSTGTDGDGSTSEVAGAGPVDDRLGGPLYVHPRRCQTPPGTSSFKAEPRTDEHWRPRSAAGPMGPGWYAAEDGLTRPRSPSTSLFDLQLARQPIYNNNMVEQMGHLAPGSHFKQIPCTLTGRHVDAGHKQELQHQGLEFVRQTLRPGSAPPLSGPQYPRLSAGPPHLRATLQTSGYSGPGREHMRPASASPGWSDAQDAVFQEKYAHVFPGSGMHGSYQAFPGCSITSSPFGRRTLTRSHRPRPSTAGFAGGYPRLSALNAAEQVKGASFSQLGRTEALRGLRIMSSRNPGIQLPKGEANNYADADYNPNINAQGHRPRSPMVKLPLNRIGQAQRRTFSPAVLDLMQQSADTYTWLHSFREQVMDDQKAMLKLRKTGAAVAAGLKSCKPIDE</sequence>
<evidence type="ECO:0000313" key="2">
    <source>
        <dbReference type="EMBL" id="KAK9816976.1"/>
    </source>
</evidence>
<feature type="region of interest" description="Disordered" evidence="1">
    <location>
        <begin position="308"/>
        <end position="444"/>
    </location>
</feature>
<organism evidence="2 3">
    <name type="scientific">[Myrmecia] bisecta</name>
    <dbReference type="NCBI Taxonomy" id="41462"/>
    <lineage>
        <taxon>Eukaryota</taxon>
        <taxon>Viridiplantae</taxon>
        <taxon>Chlorophyta</taxon>
        <taxon>core chlorophytes</taxon>
        <taxon>Trebouxiophyceae</taxon>
        <taxon>Trebouxiales</taxon>
        <taxon>Trebouxiaceae</taxon>
        <taxon>Myrmecia</taxon>
    </lineage>
</organism>
<keyword evidence="3" id="KW-1185">Reference proteome</keyword>
<evidence type="ECO:0000256" key="1">
    <source>
        <dbReference type="SAM" id="MobiDB-lite"/>
    </source>
</evidence>
<feature type="compositionally biased region" description="Basic and acidic residues" evidence="1">
    <location>
        <begin position="409"/>
        <end position="418"/>
    </location>
</feature>
<feature type="region of interest" description="Disordered" evidence="1">
    <location>
        <begin position="508"/>
        <end position="557"/>
    </location>
</feature>
<reference evidence="2 3" key="1">
    <citation type="journal article" date="2024" name="Nat. Commun.">
        <title>Phylogenomics reveals the evolutionary origins of lichenization in chlorophyte algae.</title>
        <authorList>
            <person name="Puginier C."/>
            <person name="Libourel C."/>
            <person name="Otte J."/>
            <person name="Skaloud P."/>
            <person name="Haon M."/>
            <person name="Grisel S."/>
            <person name="Petersen M."/>
            <person name="Berrin J.G."/>
            <person name="Delaux P.M."/>
            <person name="Dal Grande F."/>
            <person name="Keller J."/>
        </authorList>
    </citation>
    <scope>NUCLEOTIDE SEQUENCE [LARGE SCALE GENOMIC DNA]</scope>
    <source>
        <strain evidence="2 3">SAG 2043</strain>
    </source>
</reference>
<protein>
    <submittedName>
        <fullName evidence="2">Uncharacterized protein</fullName>
    </submittedName>
</protein>
<proteinExistence type="predicted"/>
<dbReference type="EMBL" id="JALJOR010000005">
    <property type="protein sequence ID" value="KAK9816976.1"/>
    <property type="molecule type" value="Genomic_DNA"/>
</dbReference>
<dbReference type="AlphaFoldDB" id="A0AAW1Q7P7"/>
<evidence type="ECO:0000313" key="3">
    <source>
        <dbReference type="Proteomes" id="UP001489004"/>
    </source>
</evidence>
<name>A0AAW1Q7P7_9CHLO</name>
<feature type="region of interest" description="Disordered" evidence="1">
    <location>
        <begin position="78"/>
        <end position="127"/>
    </location>
</feature>
<dbReference type="Proteomes" id="UP001489004">
    <property type="component" value="Unassembled WGS sequence"/>
</dbReference>
<comment type="caution">
    <text evidence="2">The sequence shown here is derived from an EMBL/GenBank/DDBJ whole genome shotgun (WGS) entry which is preliminary data.</text>
</comment>
<gene>
    <name evidence="2" type="ORF">WJX72_007722</name>
</gene>
<feature type="region of interest" description="Disordered" evidence="1">
    <location>
        <begin position="225"/>
        <end position="248"/>
    </location>
</feature>
<accession>A0AAW1Q7P7</accession>
<feature type="compositionally biased region" description="Low complexity" evidence="1">
    <location>
        <begin position="309"/>
        <end position="322"/>
    </location>
</feature>
<feature type="compositionally biased region" description="Low complexity" evidence="1">
    <location>
        <begin position="354"/>
        <end position="375"/>
    </location>
</feature>